<dbReference type="Proteomes" id="UP000022141">
    <property type="component" value="Unassembled WGS sequence"/>
</dbReference>
<sequence>MRHGIYNRQSWRFLVDAIDVGQRDRTVVGLGILDRIDSDQQIVNALSGDKHRLIGNHARALLLWQTVDNASRAQRHLAERMLEAQRSRFFRRRSIRTRTDKT</sequence>
<dbReference type="EMBL" id="JEMY01000014">
    <property type="protein sequence ID" value="EXI89676.1"/>
    <property type="molecule type" value="Genomic_DNA"/>
</dbReference>
<evidence type="ECO:0000313" key="1">
    <source>
        <dbReference type="EMBL" id="EXI89676.1"/>
    </source>
</evidence>
<name>A0A011PQF6_ACCRE</name>
<comment type="caution">
    <text evidence="1">The sequence shown here is derived from an EMBL/GenBank/DDBJ whole genome shotgun (WGS) entry which is preliminary data.</text>
</comment>
<gene>
    <name evidence="1" type="ORF">AW11_01364</name>
</gene>
<protein>
    <submittedName>
        <fullName evidence="1">Uncharacterized protein</fullName>
    </submittedName>
</protein>
<keyword evidence="2" id="KW-1185">Reference proteome</keyword>
<accession>A0A011PQF6</accession>
<proteinExistence type="predicted"/>
<evidence type="ECO:0000313" key="2">
    <source>
        <dbReference type="Proteomes" id="UP000022141"/>
    </source>
</evidence>
<organism evidence="1 2">
    <name type="scientific">Accumulibacter regalis</name>
    <dbReference type="NCBI Taxonomy" id="522306"/>
    <lineage>
        <taxon>Bacteria</taxon>
        <taxon>Pseudomonadati</taxon>
        <taxon>Pseudomonadota</taxon>
        <taxon>Betaproteobacteria</taxon>
        <taxon>Candidatus Accumulibacter</taxon>
    </lineage>
</organism>
<reference evidence="1" key="1">
    <citation type="submission" date="2014-02" db="EMBL/GenBank/DDBJ databases">
        <title>Expanding our view of genomic diversity in Candidatus Accumulibacter clades.</title>
        <authorList>
            <person name="Skennerton C.T."/>
            <person name="Barr J.J."/>
            <person name="Slater F.R."/>
            <person name="Bond P.L."/>
            <person name="Tyson G.W."/>
        </authorList>
    </citation>
    <scope>NUCLEOTIDE SEQUENCE [LARGE SCALE GENOMIC DNA]</scope>
</reference>
<dbReference type="AlphaFoldDB" id="A0A011PQF6"/>